<gene>
    <name evidence="7" type="ORF">CRENPOLYSF2_1790012</name>
</gene>
<dbReference type="PROSITE" id="PS51007">
    <property type="entry name" value="CYTC"/>
    <property type="match status" value="1"/>
</dbReference>
<evidence type="ECO:0000256" key="2">
    <source>
        <dbReference type="ARBA" id="ARBA00022723"/>
    </source>
</evidence>
<evidence type="ECO:0000259" key="6">
    <source>
        <dbReference type="PROSITE" id="PS51007"/>
    </source>
</evidence>
<feature type="signal peptide" evidence="5">
    <location>
        <begin position="1"/>
        <end position="22"/>
    </location>
</feature>
<dbReference type="GO" id="GO:0009055">
    <property type="term" value="F:electron transfer activity"/>
    <property type="evidence" value="ECO:0007669"/>
    <property type="project" value="InterPro"/>
</dbReference>
<keyword evidence="3 4" id="KW-0408">Iron</keyword>
<sequence length="112" mass="11704">MKKSLGVLAGVVLIALSGQVAADEQLEIGKKIYDRAFGRGCGTCHDIASNPQLTANIKAGTLTRAGFEEMVKNGKGGMPKAIDEIMKNAAVTKAGYGEVQALDALFAYISSK</sequence>
<protein>
    <recommendedName>
        <fullName evidence="6">Cytochrome c domain-containing protein</fullName>
    </recommendedName>
</protein>
<proteinExistence type="predicted"/>
<dbReference type="GO" id="GO:0020037">
    <property type="term" value="F:heme binding"/>
    <property type="evidence" value="ECO:0007669"/>
    <property type="project" value="InterPro"/>
</dbReference>
<keyword evidence="2 4" id="KW-0479">Metal-binding</keyword>
<dbReference type="AlphaFoldDB" id="A0A1R4H389"/>
<name>A0A1R4H389_9GAMM</name>
<keyword evidence="5" id="KW-0732">Signal</keyword>
<dbReference type="OrthoDB" id="5568282at2"/>
<dbReference type="RefSeq" id="WP_087146207.1">
    <property type="nucleotide sequence ID" value="NZ_FUKJ01000089.1"/>
</dbReference>
<dbReference type="InterPro" id="IPR036909">
    <property type="entry name" value="Cyt_c-like_dom_sf"/>
</dbReference>
<reference evidence="8" key="1">
    <citation type="submission" date="2017-02" db="EMBL/GenBank/DDBJ databases">
        <authorList>
            <person name="Daims H."/>
        </authorList>
    </citation>
    <scope>NUCLEOTIDE SEQUENCE [LARGE SCALE GENOMIC DNA]</scope>
</reference>
<keyword evidence="1 4" id="KW-0349">Heme</keyword>
<evidence type="ECO:0000313" key="8">
    <source>
        <dbReference type="Proteomes" id="UP000195442"/>
    </source>
</evidence>
<dbReference type="SUPFAM" id="SSF46626">
    <property type="entry name" value="Cytochrome c"/>
    <property type="match status" value="1"/>
</dbReference>
<dbReference type="EMBL" id="FUKJ01000089">
    <property type="protein sequence ID" value="SJM90699.1"/>
    <property type="molecule type" value="Genomic_DNA"/>
</dbReference>
<feature type="chain" id="PRO_5010174420" description="Cytochrome c domain-containing protein" evidence="5">
    <location>
        <begin position="23"/>
        <end position="112"/>
    </location>
</feature>
<evidence type="ECO:0000256" key="5">
    <source>
        <dbReference type="SAM" id="SignalP"/>
    </source>
</evidence>
<accession>A0A1R4H389</accession>
<organism evidence="7 8">
    <name type="scientific">Crenothrix polyspora</name>
    <dbReference type="NCBI Taxonomy" id="360316"/>
    <lineage>
        <taxon>Bacteria</taxon>
        <taxon>Pseudomonadati</taxon>
        <taxon>Pseudomonadota</taxon>
        <taxon>Gammaproteobacteria</taxon>
        <taxon>Methylococcales</taxon>
        <taxon>Crenotrichaceae</taxon>
        <taxon>Crenothrix</taxon>
    </lineage>
</organism>
<evidence type="ECO:0000256" key="3">
    <source>
        <dbReference type="ARBA" id="ARBA00023004"/>
    </source>
</evidence>
<feature type="domain" description="Cytochrome c" evidence="6">
    <location>
        <begin position="24"/>
        <end position="112"/>
    </location>
</feature>
<dbReference type="Pfam" id="PF13442">
    <property type="entry name" value="Cytochrome_CBB3"/>
    <property type="match status" value="1"/>
</dbReference>
<keyword evidence="8" id="KW-1185">Reference proteome</keyword>
<evidence type="ECO:0000313" key="7">
    <source>
        <dbReference type="EMBL" id="SJM90699.1"/>
    </source>
</evidence>
<dbReference type="Gene3D" id="1.10.760.10">
    <property type="entry name" value="Cytochrome c-like domain"/>
    <property type="match status" value="1"/>
</dbReference>
<dbReference type="Proteomes" id="UP000195442">
    <property type="component" value="Unassembled WGS sequence"/>
</dbReference>
<evidence type="ECO:0000256" key="1">
    <source>
        <dbReference type="ARBA" id="ARBA00022617"/>
    </source>
</evidence>
<evidence type="ECO:0000256" key="4">
    <source>
        <dbReference type="PROSITE-ProRule" id="PRU00433"/>
    </source>
</evidence>
<dbReference type="InterPro" id="IPR009056">
    <property type="entry name" value="Cyt_c-like_dom"/>
</dbReference>
<dbReference type="GO" id="GO:0046872">
    <property type="term" value="F:metal ion binding"/>
    <property type="evidence" value="ECO:0007669"/>
    <property type="project" value="UniProtKB-KW"/>
</dbReference>